<feature type="region of interest" description="Disordered" evidence="4">
    <location>
        <begin position="1068"/>
        <end position="1120"/>
    </location>
</feature>
<keyword evidence="2" id="KW-0963">Cytoplasm</keyword>
<sequence>MRRSSAQHSRSSTPNPAEWSIPGDPLEEERIRLENDIQNNLVNHSFEPSSCTQSADYSLEFARHDTGPNVSHYDAFNSFVSRHHQSDPDQYGHEEDEDSYRAPEMHSYRTVDADESLAVGETMSTQHHHASAVTLGAGLGGGYGRSPTRTGAEYDPDRQLQHLLEGRGKGNISFLDDSRTTTKKMSFVRDDSRRSRKSSKSILRNRRGGDEFLLNDSNTIERALESERVQMPGSATLDRHARFAHVSRSIATAEDDAVSVASSFRRSEPNTPTHSRFTDALGRVAGEIPRPFSPVRPRNGNSNNNNGNTSAQYASPRPINISAPPQPAGRDNSMIQRPAPRFPSTLDPPFNITRASPAPIPSSTGGSQFEKMARGLAAEIEEEERKTKNSLFPSTNNNRSKGDISNPNISMNNRRKKSSKPGAALPDVTGWTSAAGSPLKGDPEYYAVGDPIAGVDPAIVNEAIDLLSVRLRELERENGSSRRRVRELELELDYCKAEVVKERTRVLEGVERLQKVEAAERAEKERRERKGKERMREQSVITEGDADDTKVWEARYKEAVEEKKALEALIKGLRSQIARMTSELEEHQRTIAELRELREQDQREITERCNEVTMLCEEVERLAAEVERLKEEVEEGVQKRREIRERKEEEEEQARALSAVPEEEEIFDAEGEGEVEAEGEDEEGHWEEQLAPRTQQASTLEQQMPNLSFQRAASPAVGTPRPSSRLSLLRVLSPQGDFRRSTSGPSSPVPRSPRADLRASAPASVPHTYTPQEEEPVAPSRGERTDRATAGSPSRRYMDSEEVAEAVAEAELEDQQSLRSEYFAQQDAPGQMTVTIDEPTASASQSIASERHQPAPAPTSAPAGPSSSSRRAHNRDHAHTSRHLSRHHSSPAPDISAPFPRIRGEHLERLFFSAPAHDERTCGMCRRRGHEQHSGAHSNQTQRRDRDRGHRASEPEWAPPPPRGVRQMRRTASGRYAEEHEEVEEEEERLPPQTVLARVVRELEDDFAHYKSIYIELADQYKLMDAASSPAKRHVLAEHLKEVVDTLEHKGDQIASLYDLLNYKDKPLFGPSSATTGAGAGGSGGDGGAPNPNPNADRHAEDGPTAAARRARRRSSRAAA</sequence>
<gene>
    <name evidence="6" type="ORF">BOTBODRAFT_58395</name>
</gene>
<dbReference type="InParanoid" id="A0A067M2V0"/>
<feature type="region of interest" description="Disordered" evidence="4">
    <location>
        <begin position="82"/>
        <end position="104"/>
    </location>
</feature>
<keyword evidence="3" id="KW-0175">Coiled coil</keyword>
<dbReference type="HOGENOM" id="CLU_007735_0_0_1"/>
<evidence type="ECO:0000256" key="2">
    <source>
        <dbReference type="ARBA" id="ARBA00022490"/>
    </source>
</evidence>
<feature type="coiled-coil region" evidence="3">
    <location>
        <begin position="464"/>
        <end position="491"/>
    </location>
</feature>
<accession>A0A067M2V0</accession>
<feature type="compositionally biased region" description="Acidic residues" evidence="4">
    <location>
        <begin position="800"/>
        <end position="814"/>
    </location>
</feature>
<feature type="compositionally biased region" description="Basic and acidic residues" evidence="4">
    <location>
        <begin position="630"/>
        <end position="647"/>
    </location>
</feature>
<feature type="compositionally biased region" description="Acidic residues" evidence="4">
    <location>
        <begin position="661"/>
        <end position="685"/>
    </location>
</feature>
<dbReference type="GO" id="GO:0005737">
    <property type="term" value="C:cytoplasm"/>
    <property type="evidence" value="ECO:0007669"/>
    <property type="project" value="UniProtKB-SubCell"/>
</dbReference>
<protein>
    <recommendedName>
        <fullName evidence="5">Cep57 centrosome microtubule-binding domain-containing protein</fullName>
    </recommendedName>
</protein>
<evidence type="ECO:0000313" key="7">
    <source>
        <dbReference type="Proteomes" id="UP000027195"/>
    </source>
</evidence>
<feature type="compositionally biased region" description="Basic residues" evidence="4">
    <location>
        <begin position="1109"/>
        <end position="1120"/>
    </location>
</feature>
<feature type="region of interest" description="Disordered" evidence="4">
    <location>
        <begin position="185"/>
        <end position="204"/>
    </location>
</feature>
<feature type="compositionally biased region" description="Polar residues" evidence="4">
    <location>
        <begin position="692"/>
        <end position="711"/>
    </location>
</feature>
<feature type="compositionally biased region" description="Basic and acidic residues" evidence="4">
    <location>
        <begin position="84"/>
        <end position="104"/>
    </location>
</feature>
<feature type="region of interest" description="Disordered" evidence="4">
    <location>
        <begin position="1"/>
        <end position="26"/>
    </location>
</feature>
<comment type="subcellular location">
    <subcellularLocation>
        <location evidence="1">Cytoplasm</location>
    </subcellularLocation>
</comment>
<feature type="region of interest" description="Disordered" evidence="4">
    <location>
        <begin position="630"/>
        <end position="901"/>
    </location>
</feature>
<evidence type="ECO:0000256" key="3">
    <source>
        <dbReference type="SAM" id="Coils"/>
    </source>
</evidence>
<feature type="domain" description="Cep57 centrosome microtubule-binding" evidence="5">
    <location>
        <begin position="986"/>
        <end position="1060"/>
    </location>
</feature>
<feature type="compositionally biased region" description="Basic residues" evidence="4">
    <location>
        <begin position="870"/>
        <end position="889"/>
    </location>
</feature>
<dbReference type="InterPro" id="IPR024957">
    <property type="entry name" value="Cep57_MT-bd_dom"/>
</dbReference>
<name>A0A067M2V0_BOTB1</name>
<feature type="compositionally biased region" description="Polar residues" evidence="4">
    <location>
        <begin position="1"/>
        <end position="15"/>
    </location>
</feature>
<feature type="compositionally biased region" description="Polar residues" evidence="4">
    <location>
        <begin position="389"/>
        <end position="412"/>
    </location>
</feature>
<feature type="region of interest" description="Disordered" evidence="4">
    <location>
        <begin position="381"/>
        <end position="429"/>
    </location>
</feature>
<feature type="compositionally biased region" description="Low complexity" evidence="4">
    <location>
        <begin position="720"/>
        <end position="734"/>
    </location>
</feature>
<feature type="region of interest" description="Disordered" evidence="4">
    <location>
        <begin position="287"/>
        <end position="331"/>
    </location>
</feature>
<organism evidence="6 7">
    <name type="scientific">Botryobasidium botryosum (strain FD-172 SS1)</name>
    <dbReference type="NCBI Taxonomy" id="930990"/>
    <lineage>
        <taxon>Eukaryota</taxon>
        <taxon>Fungi</taxon>
        <taxon>Dikarya</taxon>
        <taxon>Basidiomycota</taxon>
        <taxon>Agaricomycotina</taxon>
        <taxon>Agaricomycetes</taxon>
        <taxon>Cantharellales</taxon>
        <taxon>Botryobasidiaceae</taxon>
        <taxon>Botryobasidium</taxon>
    </lineage>
</organism>
<dbReference type="Pfam" id="PF06657">
    <property type="entry name" value="Cep57_MT_bd"/>
    <property type="match status" value="1"/>
</dbReference>
<feature type="compositionally biased region" description="Basic and acidic residues" evidence="4">
    <location>
        <begin position="519"/>
        <end position="537"/>
    </location>
</feature>
<evidence type="ECO:0000256" key="4">
    <source>
        <dbReference type="SAM" id="MobiDB-lite"/>
    </source>
</evidence>
<feature type="compositionally biased region" description="Low complexity" evidence="4">
    <location>
        <begin position="299"/>
        <end position="308"/>
    </location>
</feature>
<reference evidence="7" key="1">
    <citation type="journal article" date="2014" name="Proc. Natl. Acad. Sci. U.S.A.">
        <title>Extensive sampling of basidiomycete genomes demonstrates inadequacy of the white-rot/brown-rot paradigm for wood decay fungi.</title>
        <authorList>
            <person name="Riley R."/>
            <person name="Salamov A.A."/>
            <person name="Brown D.W."/>
            <person name="Nagy L.G."/>
            <person name="Floudas D."/>
            <person name="Held B.W."/>
            <person name="Levasseur A."/>
            <person name="Lombard V."/>
            <person name="Morin E."/>
            <person name="Otillar R."/>
            <person name="Lindquist E.A."/>
            <person name="Sun H."/>
            <person name="LaButti K.M."/>
            <person name="Schmutz J."/>
            <person name="Jabbour D."/>
            <person name="Luo H."/>
            <person name="Baker S.E."/>
            <person name="Pisabarro A.G."/>
            <person name="Walton J.D."/>
            <person name="Blanchette R.A."/>
            <person name="Henrissat B."/>
            <person name="Martin F."/>
            <person name="Cullen D."/>
            <person name="Hibbett D.S."/>
            <person name="Grigoriev I.V."/>
        </authorList>
    </citation>
    <scope>NUCLEOTIDE SEQUENCE [LARGE SCALE GENOMIC DNA]</scope>
    <source>
        <strain evidence="7">FD-172 SS1</strain>
    </source>
</reference>
<proteinExistence type="predicted"/>
<feature type="compositionally biased region" description="Acidic residues" evidence="4">
    <location>
        <begin position="979"/>
        <end position="988"/>
    </location>
</feature>
<feature type="compositionally biased region" description="Basic and acidic residues" evidence="4">
    <location>
        <begin position="942"/>
        <end position="954"/>
    </location>
</feature>
<keyword evidence="7" id="KW-1185">Reference proteome</keyword>
<dbReference type="GO" id="GO:0008017">
    <property type="term" value="F:microtubule binding"/>
    <property type="evidence" value="ECO:0007669"/>
    <property type="project" value="InterPro"/>
</dbReference>
<feature type="compositionally biased region" description="Basic residues" evidence="4">
    <location>
        <begin position="194"/>
        <end position="204"/>
    </location>
</feature>
<evidence type="ECO:0000256" key="1">
    <source>
        <dbReference type="ARBA" id="ARBA00004496"/>
    </source>
</evidence>
<feature type="region of interest" description="Disordered" evidence="4">
    <location>
        <begin position="923"/>
        <end position="991"/>
    </location>
</feature>
<dbReference type="AlphaFoldDB" id="A0A067M2V0"/>
<dbReference type="EMBL" id="KL198073">
    <property type="protein sequence ID" value="KDQ09859.1"/>
    <property type="molecule type" value="Genomic_DNA"/>
</dbReference>
<dbReference type="OrthoDB" id="76453at2759"/>
<evidence type="ECO:0000259" key="5">
    <source>
        <dbReference type="Pfam" id="PF06657"/>
    </source>
</evidence>
<feature type="region of interest" description="Disordered" evidence="4">
    <location>
        <begin position="519"/>
        <end position="542"/>
    </location>
</feature>
<feature type="compositionally biased region" description="Gly residues" evidence="4">
    <location>
        <begin position="1078"/>
        <end position="1088"/>
    </location>
</feature>
<dbReference type="Proteomes" id="UP000027195">
    <property type="component" value="Unassembled WGS sequence"/>
</dbReference>
<evidence type="ECO:0000313" key="6">
    <source>
        <dbReference type="EMBL" id="KDQ09859.1"/>
    </source>
</evidence>
<feature type="compositionally biased region" description="Low complexity" evidence="4">
    <location>
        <begin position="858"/>
        <end position="869"/>
    </location>
</feature>